<feature type="coiled-coil region" evidence="4">
    <location>
        <begin position="470"/>
        <end position="508"/>
    </location>
</feature>
<dbReference type="Proteomes" id="UP000063429">
    <property type="component" value="Chromosome"/>
</dbReference>
<keyword evidence="6" id="KW-0472">Membrane</keyword>
<dbReference type="CDD" id="cd06225">
    <property type="entry name" value="HAMP"/>
    <property type="match status" value="1"/>
</dbReference>
<dbReference type="InterPro" id="IPR004090">
    <property type="entry name" value="Chemotax_Me-accpt_rcpt"/>
</dbReference>
<dbReference type="PANTHER" id="PTHR43531:SF14">
    <property type="entry name" value="METHYL-ACCEPTING CHEMOTAXIS PROTEIN I-RELATED"/>
    <property type="match status" value="1"/>
</dbReference>
<keyword evidence="10" id="KW-1185">Reference proteome</keyword>
<evidence type="ECO:0000313" key="10">
    <source>
        <dbReference type="Proteomes" id="UP000063429"/>
    </source>
</evidence>
<evidence type="ECO:0000256" key="2">
    <source>
        <dbReference type="ARBA" id="ARBA00029447"/>
    </source>
</evidence>
<protein>
    <submittedName>
        <fullName evidence="9">Chemotaxis protein</fullName>
    </submittedName>
</protein>
<organism evidence="9 10">
    <name type="scientific">Herbaspirillum hiltneri N3</name>
    <dbReference type="NCBI Taxonomy" id="1262470"/>
    <lineage>
        <taxon>Bacteria</taxon>
        <taxon>Pseudomonadati</taxon>
        <taxon>Pseudomonadota</taxon>
        <taxon>Betaproteobacteria</taxon>
        <taxon>Burkholderiales</taxon>
        <taxon>Oxalobacteraceae</taxon>
        <taxon>Herbaspirillum</taxon>
    </lineage>
</organism>
<dbReference type="InterPro" id="IPR051310">
    <property type="entry name" value="MCP_chemotaxis"/>
</dbReference>
<evidence type="ECO:0000256" key="5">
    <source>
        <dbReference type="SAM" id="MobiDB-lite"/>
    </source>
</evidence>
<evidence type="ECO:0000259" key="8">
    <source>
        <dbReference type="PROSITE" id="PS50885"/>
    </source>
</evidence>
<keyword evidence="3" id="KW-0807">Transducer</keyword>
<dbReference type="EMBL" id="CP011409">
    <property type="protein sequence ID" value="AKZ63068.1"/>
    <property type="molecule type" value="Genomic_DNA"/>
</dbReference>
<sequence length="574" mass="61322">MKWFYDLRISRKLLISFILVLALTSALGAFAIVQLGKVNQASTDIAGNWLPSVRTSLELKVILVRIRSVQLQHVLSSTEEDFVANEKLLDEMVPAMKKKLADYEKLIDTDIEKAVYPQLVKNFDAFLGLQKKILDLSRQNKNEEARAVIMKEATPIYLAMFANTDKLVAANQEGADLADKSAEATYASSRIMIVAMLSACIVLGMLMAMWVARIVSNPLRLAVDVAQRVADGDLTADIRPSSKDETGQLMTSLKAMNDSLFKIVSQVRQGTDTIATASNEIAVGNLDLSSRTEQQASSLEETASSMEELTSTVKQNADNARQANQLAVSASEVAIQGGTVVEQVVDTMGSINDSSKKIVDIISVIDGIAFQTNILALNAAVEAARAGEQGRGFAVVASEVRSLAQRSASAAKEIKALIDDSVEKVDTGSKLVAQAGATMTEVVSSVKRVTDIVGEITAASQEQSAGIEEVNQAITQMDEVTQQNAALVEEAAAAAQSLQDQAAKLAEVVSVFKLDSAQARTVPAAAVAVPARRAPPVVAKPAVPALPPQQKSSAPAPRQIKQATADDGNEWEQF</sequence>
<keyword evidence="1" id="KW-0488">Methylation</keyword>
<comment type="similarity">
    <text evidence="2">Belongs to the methyl-accepting chemotaxis (MCP) protein family.</text>
</comment>
<dbReference type="InterPro" id="IPR024478">
    <property type="entry name" value="HlyB_4HB_MCP"/>
</dbReference>
<dbReference type="InterPro" id="IPR004089">
    <property type="entry name" value="MCPsignal_dom"/>
</dbReference>
<keyword evidence="4" id="KW-0175">Coiled coil</keyword>
<gene>
    <name evidence="9" type="ORF">F506_10655</name>
</gene>
<evidence type="ECO:0000256" key="1">
    <source>
        <dbReference type="ARBA" id="ARBA00022481"/>
    </source>
</evidence>
<proteinExistence type="inferred from homology"/>
<dbReference type="Pfam" id="PF00015">
    <property type="entry name" value="MCPsignal"/>
    <property type="match status" value="1"/>
</dbReference>
<dbReference type="PANTHER" id="PTHR43531">
    <property type="entry name" value="PROTEIN ICFG"/>
    <property type="match status" value="1"/>
</dbReference>
<name>A0ABN4HVP9_9BURK</name>
<feature type="region of interest" description="Disordered" evidence="5">
    <location>
        <begin position="540"/>
        <end position="574"/>
    </location>
</feature>
<feature type="domain" description="Methyl-accepting transducer" evidence="7">
    <location>
        <begin position="270"/>
        <end position="499"/>
    </location>
</feature>
<dbReference type="PROSITE" id="PS50111">
    <property type="entry name" value="CHEMOTAXIS_TRANSDUC_2"/>
    <property type="match status" value="1"/>
</dbReference>
<dbReference type="Pfam" id="PF12729">
    <property type="entry name" value="4HB_MCP_1"/>
    <property type="match status" value="1"/>
</dbReference>
<dbReference type="PROSITE" id="PS50885">
    <property type="entry name" value="HAMP"/>
    <property type="match status" value="1"/>
</dbReference>
<dbReference type="Pfam" id="PF00672">
    <property type="entry name" value="HAMP"/>
    <property type="match status" value="1"/>
</dbReference>
<feature type="transmembrane region" description="Helical" evidence="6">
    <location>
        <begin position="191"/>
        <end position="212"/>
    </location>
</feature>
<evidence type="ECO:0000256" key="3">
    <source>
        <dbReference type="PROSITE-ProRule" id="PRU00284"/>
    </source>
</evidence>
<dbReference type="InterPro" id="IPR003660">
    <property type="entry name" value="HAMP_dom"/>
</dbReference>
<dbReference type="SMART" id="SM00304">
    <property type="entry name" value="HAMP"/>
    <property type="match status" value="1"/>
</dbReference>
<dbReference type="SMART" id="SM00283">
    <property type="entry name" value="MA"/>
    <property type="match status" value="1"/>
</dbReference>
<evidence type="ECO:0000313" key="9">
    <source>
        <dbReference type="EMBL" id="AKZ63068.1"/>
    </source>
</evidence>
<dbReference type="PRINTS" id="PR00260">
    <property type="entry name" value="CHEMTRNSDUCR"/>
</dbReference>
<dbReference type="Gene3D" id="1.10.287.950">
    <property type="entry name" value="Methyl-accepting chemotaxis protein"/>
    <property type="match status" value="1"/>
</dbReference>
<keyword evidence="6" id="KW-1133">Transmembrane helix</keyword>
<accession>A0ABN4HVP9</accession>
<keyword evidence="6" id="KW-0812">Transmembrane</keyword>
<dbReference type="CDD" id="cd19411">
    <property type="entry name" value="MCP2201-like_sensor"/>
    <property type="match status" value="1"/>
</dbReference>
<dbReference type="InterPro" id="IPR047347">
    <property type="entry name" value="YvaQ-like_sensor"/>
</dbReference>
<evidence type="ECO:0000256" key="6">
    <source>
        <dbReference type="SAM" id="Phobius"/>
    </source>
</evidence>
<feature type="domain" description="HAMP" evidence="8">
    <location>
        <begin position="213"/>
        <end position="265"/>
    </location>
</feature>
<evidence type="ECO:0000259" key="7">
    <source>
        <dbReference type="PROSITE" id="PS50111"/>
    </source>
</evidence>
<reference evidence="10" key="1">
    <citation type="journal article" date="2015" name="Genome Announc.">
        <title>Complete Genome Sequence of Herbaspirillum hiltneri N3 (DSM 17495), Isolated from Surface-Sterilized Wheat Roots.</title>
        <authorList>
            <person name="Guizelini D."/>
            <person name="Saizaki P.M."/>
            <person name="Coimbra N.A."/>
            <person name="Weiss V.A."/>
            <person name="Faoro H."/>
            <person name="Sfeir M.Z."/>
            <person name="Baura V.A."/>
            <person name="Monteiro R.A."/>
            <person name="Chubatsu L.S."/>
            <person name="Souza E.M."/>
            <person name="Cruz L.M."/>
            <person name="Pedrosa F.O."/>
            <person name="Raittz R.T."/>
            <person name="Marchaukoski J.N."/>
            <person name="Steffens M.B."/>
        </authorList>
    </citation>
    <scope>NUCLEOTIDE SEQUENCE [LARGE SCALE GENOMIC DNA]</scope>
    <source>
        <strain evidence="10">N3</strain>
    </source>
</reference>
<dbReference type="RefSeq" id="WP_053197305.1">
    <property type="nucleotide sequence ID" value="NZ_CP011409.1"/>
</dbReference>
<dbReference type="CDD" id="cd11386">
    <property type="entry name" value="MCP_signal"/>
    <property type="match status" value="1"/>
</dbReference>
<evidence type="ECO:0000256" key="4">
    <source>
        <dbReference type="SAM" id="Coils"/>
    </source>
</evidence>
<dbReference type="SUPFAM" id="SSF58104">
    <property type="entry name" value="Methyl-accepting chemotaxis protein (MCP) signaling domain"/>
    <property type="match status" value="1"/>
</dbReference>